<evidence type="ECO:0000256" key="12">
    <source>
        <dbReference type="SAM" id="MobiDB-lite"/>
    </source>
</evidence>
<dbReference type="Pfam" id="PF17919">
    <property type="entry name" value="RT_RNaseH_2"/>
    <property type="match status" value="1"/>
</dbReference>
<dbReference type="Pfam" id="PF03732">
    <property type="entry name" value="Retrotrans_gag"/>
    <property type="match status" value="2"/>
</dbReference>
<evidence type="ECO:0000313" key="18">
    <source>
        <dbReference type="Proteomes" id="UP001341281"/>
    </source>
</evidence>
<evidence type="ECO:0000256" key="5">
    <source>
        <dbReference type="ARBA" id="ARBA00022842"/>
    </source>
</evidence>
<feature type="region of interest" description="Disordered" evidence="12">
    <location>
        <begin position="379"/>
        <end position="422"/>
    </location>
</feature>
<name>A0AAQ3SEJ7_PASNO</name>
<evidence type="ECO:0000259" key="13">
    <source>
        <dbReference type="Pfam" id="PF03732"/>
    </source>
</evidence>
<keyword evidence="6" id="KW-0229">DNA integration</keyword>
<dbReference type="Gene3D" id="3.10.20.370">
    <property type="match status" value="1"/>
</dbReference>
<dbReference type="Pfam" id="PF24626">
    <property type="entry name" value="SH3_Tf2-1"/>
    <property type="match status" value="1"/>
</dbReference>
<evidence type="ECO:0008006" key="19">
    <source>
        <dbReference type="Google" id="ProtNLM"/>
    </source>
</evidence>
<keyword evidence="10" id="KW-0233">DNA recombination</keyword>
<dbReference type="InterPro" id="IPR050951">
    <property type="entry name" value="Retrovirus_Pol_polyprotein"/>
</dbReference>
<feature type="compositionally biased region" description="Polar residues" evidence="12">
    <location>
        <begin position="1123"/>
        <end position="1142"/>
    </location>
</feature>
<evidence type="ECO:0000256" key="10">
    <source>
        <dbReference type="ARBA" id="ARBA00023172"/>
    </source>
</evidence>
<dbReference type="InterPro" id="IPR056924">
    <property type="entry name" value="SH3_Tf2-1"/>
</dbReference>
<dbReference type="InterPro" id="IPR043502">
    <property type="entry name" value="DNA/RNA_pol_sf"/>
</dbReference>
<keyword evidence="8" id="KW-0239">DNA-directed DNA polymerase</keyword>
<feature type="domain" description="Retrotransposon gag" evidence="13">
    <location>
        <begin position="253"/>
        <end position="346"/>
    </location>
</feature>
<dbReference type="FunFam" id="3.30.70.270:FF:000020">
    <property type="entry name" value="Transposon Tf2-6 polyprotein-like Protein"/>
    <property type="match status" value="1"/>
</dbReference>
<dbReference type="GO" id="GO:0004190">
    <property type="term" value="F:aspartic-type endopeptidase activity"/>
    <property type="evidence" value="ECO:0007669"/>
    <property type="project" value="UniProtKB-KW"/>
</dbReference>
<feature type="domain" description="Reverse transcriptase/retrotransposon-derived protein RNase H-like" evidence="14">
    <location>
        <begin position="552"/>
        <end position="646"/>
    </location>
</feature>
<evidence type="ECO:0000259" key="16">
    <source>
        <dbReference type="Pfam" id="PF24626"/>
    </source>
</evidence>
<dbReference type="GO" id="GO:0046872">
    <property type="term" value="F:metal ion binding"/>
    <property type="evidence" value="ECO:0007669"/>
    <property type="project" value="UniProtKB-KW"/>
</dbReference>
<dbReference type="InterPro" id="IPR041577">
    <property type="entry name" value="RT_RNaseH_2"/>
</dbReference>
<evidence type="ECO:0000256" key="8">
    <source>
        <dbReference type="ARBA" id="ARBA00022932"/>
    </source>
</evidence>
<evidence type="ECO:0000313" key="17">
    <source>
        <dbReference type="EMBL" id="WVZ49036.1"/>
    </source>
</evidence>
<gene>
    <name evidence="17" type="ORF">U9M48_000418</name>
</gene>
<keyword evidence="8" id="KW-0808">Transferase</keyword>
<protein>
    <recommendedName>
        <fullName evidence="19">Retrotransposon gag domain-containing protein</fullName>
    </recommendedName>
</protein>
<evidence type="ECO:0000256" key="11">
    <source>
        <dbReference type="ARBA" id="ARBA00023268"/>
    </source>
</evidence>
<keyword evidence="11" id="KW-0511">Multifunctional enzyme</keyword>
<dbReference type="SUPFAM" id="SSF56672">
    <property type="entry name" value="DNA/RNA polymerases"/>
    <property type="match status" value="1"/>
</dbReference>
<evidence type="ECO:0000256" key="7">
    <source>
        <dbReference type="ARBA" id="ARBA00022918"/>
    </source>
</evidence>
<keyword evidence="4" id="KW-0378">Hydrolase</keyword>
<evidence type="ECO:0000256" key="2">
    <source>
        <dbReference type="ARBA" id="ARBA00022723"/>
    </source>
</evidence>
<evidence type="ECO:0000256" key="9">
    <source>
        <dbReference type="ARBA" id="ARBA00023125"/>
    </source>
</evidence>
<dbReference type="GO" id="GO:0003964">
    <property type="term" value="F:RNA-directed DNA polymerase activity"/>
    <property type="evidence" value="ECO:0007669"/>
    <property type="project" value="UniProtKB-KW"/>
</dbReference>
<keyword evidence="3" id="KW-0064">Aspartyl protease</keyword>
<keyword evidence="5" id="KW-0460">Magnesium</keyword>
<keyword evidence="18" id="KW-1185">Reference proteome</keyword>
<organism evidence="17 18">
    <name type="scientific">Paspalum notatum var. saurae</name>
    <dbReference type="NCBI Taxonomy" id="547442"/>
    <lineage>
        <taxon>Eukaryota</taxon>
        <taxon>Viridiplantae</taxon>
        <taxon>Streptophyta</taxon>
        <taxon>Embryophyta</taxon>
        <taxon>Tracheophyta</taxon>
        <taxon>Spermatophyta</taxon>
        <taxon>Magnoliopsida</taxon>
        <taxon>Liliopsida</taxon>
        <taxon>Poales</taxon>
        <taxon>Poaceae</taxon>
        <taxon>PACMAD clade</taxon>
        <taxon>Panicoideae</taxon>
        <taxon>Andropogonodae</taxon>
        <taxon>Paspaleae</taxon>
        <taxon>Paspalinae</taxon>
        <taxon>Paspalum</taxon>
    </lineage>
</organism>
<evidence type="ECO:0000259" key="14">
    <source>
        <dbReference type="Pfam" id="PF17919"/>
    </source>
</evidence>
<dbReference type="Pfam" id="PF17921">
    <property type="entry name" value="Integrase_H2C2"/>
    <property type="match status" value="1"/>
</dbReference>
<keyword evidence="2" id="KW-0479">Metal-binding</keyword>
<proteinExistence type="predicted"/>
<dbReference type="AlphaFoldDB" id="A0AAQ3SEJ7"/>
<dbReference type="EMBL" id="CP144745">
    <property type="protein sequence ID" value="WVZ49036.1"/>
    <property type="molecule type" value="Genomic_DNA"/>
</dbReference>
<dbReference type="CDD" id="cd09274">
    <property type="entry name" value="RNase_HI_RT_Ty3"/>
    <property type="match status" value="1"/>
</dbReference>
<dbReference type="InterPro" id="IPR041588">
    <property type="entry name" value="Integrase_H2C2"/>
</dbReference>
<dbReference type="GO" id="GO:0015074">
    <property type="term" value="P:DNA integration"/>
    <property type="evidence" value="ECO:0007669"/>
    <property type="project" value="UniProtKB-KW"/>
</dbReference>
<keyword evidence="8" id="KW-0548">Nucleotidyltransferase</keyword>
<dbReference type="GO" id="GO:0003887">
    <property type="term" value="F:DNA-directed DNA polymerase activity"/>
    <property type="evidence" value="ECO:0007669"/>
    <property type="project" value="UniProtKB-KW"/>
</dbReference>
<evidence type="ECO:0000256" key="4">
    <source>
        <dbReference type="ARBA" id="ARBA00022801"/>
    </source>
</evidence>
<evidence type="ECO:0000256" key="3">
    <source>
        <dbReference type="ARBA" id="ARBA00022750"/>
    </source>
</evidence>
<accession>A0AAQ3SEJ7</accession>
<evidence type="ECO:0000256" key="6">
    <source>
        <dbReference type="ARBA" id="ARBA00022908"/>
    </source>
</evidence>
<dbReference type="GO" id="GO:0003677">
    <property type="term" value="F:DNA binding"/>
    <property type="evidence" value="ECO:0007669"/>
    <property type="project" value="UniProtKB-KW"/>
</dbReference>
<evidence type="ECO:0000259" key="15">
    <source>
        <dbReference type="Pfam" id="PF17921"/>
    </source>
</evidence>
<dbReference type="PANTHER" id="PTHR37984">
    <property type="entry name" value="PROTEIN CBG26694"/>
    <property type="match status" value="1"/>
</dbReference>
<sequence>MDPNFKLLADELHKRFDDLDSKWEQRLLDSELRLGTRVDSLETRHQASIDSLESRHGERLDLADRMLRYHGDHLDRANQLAAHHDDRLGRLEGAAMVFDDWRPRIKATIDDVKFEIERIGRTWSRAAPEYPAPERGILPLPKSAMERPPAPEYIADGPAGHRLPPHHRVDGYGSVFTVSHHQVKGAYNHPPPPPHPPDLHSPGWGSPPFGTASSGRLPKLQFPSFDGDHPKLWMSRCEDYFSLYQVESQLWVRLAAMHFTGAAARWLMSIESQVRSASWSQFGQLLLERFGRDQKEQLIRQLFHISQSGSVPDYIDSFMSLVDQLVAYGPNNDPMYYTMRFIVGLRSDIRAAVHIQRPKDLDSACTLALLQEEVTEPRRDYRRADTGGFPKAYNKGPLPLPLPPQASKPLTPAEVKPPDSGHSVSDKFSALHAFRRAMGLCDRCAEKWVPGHKCAPAIQLNAVQEVLELFQVDDESNPVETEQVFWALSQAALSGSVSPRTMQFEGFIQSHPLEELRSFLGLAGYYKKFVRHFAVVSKPLFDLLKKHSLFVWTAAHQSAFETLKHALCSAPILALLDFSKPFCIETDACGVGVGAVLLQDGHPLAYISRPLGPKSAGLSTYEKEYLAIIIAVDQWRSYLQNQEFIIYTDQHSLTHLSDQRLNTPWQQRVFTKLLSLQYRVVYKPGLTNRAADALSRRAHPDAHVLAVSNVNPVWVNAVIKGYESNPDAQTLISKLAVAPDAVPNFSLSTGLLRHKSRIWLGNNVAMHQQIMFALNSGPIGGHSGFPVTYRRIAKLFSWKGMKKDVKLFVCAQAKPDRAKLAGLLLPLPVPSSAWQIISMDFIEGLPRSSGKDCILVVVDKFTKPTAKQNVSINVWKPFCAVMFTLVRGVGWIGSINDVAYKLELPASSTVHPVFHVSMLKKAPPASSPVVDALPELDASLQIPVRILSRRVVSKGTSSVMQFPMFDGQHPQIWLDKCHDYFAIFEIPERLWVTTATMHFEGNAAKWLQAYKQSHKLNSWSSFGADVKEKFGADDYRTVVTDLLALRQTGTVQEYTALFESLQFDIRMHNSQYDDLFFVSQYISGLNDDIRGTVESQVPPTVDRAAVIAKIQQGIVERQKVRQQKSFGGSKSHTSGLKSDTKA</sequence>
<keyword evidence="9" id="KW-0238">DNA-binding</keyword>
<feature type="domain" description="Integrase zinc-binding" evidence="15">
    <location>
        <begin position="765"/>
        <end position="810"/>
    </location>
</feature>
<dbReference type="InterPro" id="IPR043128">
    <property type="entry name" value="Rev_trsase/Diguanyl_cyclase"/>
</dbReference>
<feature type="region of interest" description="Disordered" evidence="12">
    <location>
        <begin position="1119"/>
        <end position="1142"/>
    </location>
</feature>
<evidence type="ECO:0000256" key="1">
    <source>
        <dbReference type="ARBA" id="ARBA00022670"/>
    </source>
</evidence>
<feature type="domain" description="Tf2-1-like SH3-like" evidence="16">
    <location>
        <begin position="894"/>
        <end position="921"/>
    </location>
</feature>
<dbReference type="PANTHER" id="PTHR37984:SF5">
    <property type="entry name" value="PROTEIN NYNRIN-LIKE"/>
    <property type="match status" value="1"/>
</dbReference>
<dbReference type="GO" id="GO:0006508">
    <property type="term" value="P:proteolysis"/>
    <property type="evidence" value="ECO:0007669"/>
    <property type="project" value="UniProtKB-KW"/>
</dbReference>
<dbReference type="InterPro" id="IPR005162">
    <property type="entry name" value="Retrotrans_gag_dom"/>
</dbReference>
<feature type="domain" description="Retrotransposon gag" evidence="13">
    <location>
        <begin position="995"/>
        <end position="1086"/>
    </location>
</feature>
<keyword evidence="7" id="KW-0695">RNA-directed DNA polymerase</keyword>
<keyword evidence="1" id="KW-0645">Protease</keyword>
<feature type="region of interest" description="Disordered" evidence="12">
    <location>
        <begin position="188"/>
        <end position="210"/>
    </location>
</feature>
<reference evidence="17 18" key="1">
    <citation type="submission" date="2024-02" db="EMBL/GenBank/DDBJ databases">
        <title>High-quality chromosome-scale genome assembly of Pensacola bahiagrass (Paspalum notatum Flugge var. saurae).</title>
        <authorList>
            <person name="Vega J.M."/>
            <person name="Podio M."/>
            <person name="Orjuela J."/>
            <person name="Siena L.A."/>
            <person name="Pessino S.C."/>
            <person name="Combes M.C."/>
            <person name="Mariac C."/>
            <person name="Albertini E."/>
            <person name="Pupilli F."/>
            <person name="Ortiz J.P.A."/>
            <person name="Leblanc O."/>
        </authorList>
    </citation>
    <scope>NUCLEOTIDE SEQUENCE [LARGE SCALE GENOMIC DNA]</scope>
    <source>
        <strain evidence="17">R1</strain>
        <tissue evidence="17">Leaf</tissue>
    </source>
</reference>
<dbReference type="Gene3D" id="3.30.70.270">
    <property type="match status" value="1"/>
</dbReference>
<dbReference type="Proteomes" id="UP001341281">
    <property type="component" value="Chromosome 01"/>
</dbReference>
<dbReference type="GO" id="GO:0006310">
    <property type="term" value="P:DNA recombination"/>
    <property type="evidence" value="ECO:0007669"/>
    <property type="project" value="UniProtKB-KW"/>
</dbReference>